<dbReference type="EMBL" id="ABWN01000020">
    <property type="protein sequence ID" value="EFF69140.1"/>
    <property type="molecule type" value="Genomic_DNA"/>
</dbReference>
<reference evidence="1 2" key="1">
    <citation type="submission" date="2010-02" db="EMBL/GenBank/DDBJ databases">
        <authorList>
            <person name="Weinstock G."/>
            <person name="Sodergren E."/>
            <person name="Clifton S."/>
            <person name="Fulton L."/>
            <person name="Fulton B."/>
            <person name="Courtney L."/>
            <person name="Fronick C."/>
            <person name="Harrison M."/>
            <person name="Strong C."/>
            <person name="Farmer C."/>
            <person name="Delahaunty K."/>
            <person name="Markovic C."/>
            <person name="Hall O."/>
            <person name="Minx P."/>
            <person name="Tomlinson C."/>
            <person name="Mitreva M."/>
            <person name="Nelson J."/>
            <person name="Hou S."/>
            <person name="Wollam A."/>
            <person name="Pepin K.H."/>
            <person name="Johnson M."/>
            <person name="Bhonagiri V."/>
            <person name="Zhang X."/>
            <person name="Suruliraj S."/>
            <person name="Warren W."/>
            <person name="Chinwalla A."/>
            <person name="Mardis E.R."/>
            <person name="Wilson R.K."/>
        </authorList>
    </citation>
    <scope>NUCLEOTIDE SEQUENCE [LARGE SCALE GENOMIC DNA]</scope>
    <source>
        <strain evidence="1 2">DSM 2876</strain>
    </source>
</reference>
<dbReference type="GeneID" id="98919407"/>
<protein>
    <submittedName>
        <fullName evidence="1">Uncharacterized protein</fullName>
    </submittedName>
</protein>
<sequence>MDSKKVLYFLGLLNRETSGHKDELAEIYKRALDENDDVIRLKMFLNDYTYYSEIGNALYKNGEEMLDMLYTFPSKALDILPQLKQAHESIDNEVRVCDDLMHSPLPFSDNIAVLKKKDTIAYMNALKMIASTSVYLMALYSDLEPIKNLTWVDTVGIQEMIYAVNTKFLPALCSVRRPNYSWIIRRKKLGGRALFGGDSYYLSYENTRSVDVLCSALHKEPIGTHAFLNIDAYESGECDVPYCWGIGNIVSVLPNTAILFLQSNVATKLRSPRTDELQKKMPTPFECVKQLSNGSMFCITPDELLRSMNQWQVGHEIEMRKRIHNCLFCGKHVDGNNLVCSSHFTTELR</sequence>
<dbReference type="AlphaFoldDB" id="D4RXQ8"/>
<dbReference type="HOGENOM" id="CLU_793837_0_0_9"/>
<evidence type="ECO:0000313" key="2">
    <source>
        <dbReference type="Proteomes" id="UP000006238"/>
    </source>
</evidence>
<proteinExistence type="predicted"/>
<dbReference type="Proteomes" id="UP000006238">
    <property type="component" value="Unassembled WGS sequence"/>
</dbReference>
<name>D4RXQ8_9FIRM</name>
<keyword evidence="2" id="KW-1185">Reference proteome</keyword>
<gene>
    <name evidence="1" type="ORF">BUTYVIB_00609</name>
</gene>
<comment type="caution">
    <text evidence="1">The sequence shown here is derived from an EMBL/GenBank/DDBJ whole genome shotgun (WGS) entry which is preliminary data.</text>
</comment>
<organism evidence="1 2">
    <name type="scientific">Eshraghiella crossota DSM 2876</name>
    <dbReference type="NCBI Taxonomy" id="511680"/>
    <lineage>
        <taxon>Bacteria</taxon>
        <taxon>Bacillati</taxon>
        <taxon>Bacillota</taxon>
        <taxon>Clostridia</taxon>
        <taxon>Lachnospirales</taxon>
        <taxon>Lachnospiraceae</taxon>
        <taxon>Eshraghiella</taxon>
    </lineage>
</organism>
<dbReference type="RefSeq" id="WP_005601575.1">
    <property type="nucleotide sequence ID" value="NZ_GG663520.1"/>
</dbReference>
<evidence type="ECO:0000313" key="1">
    <source>
        <dbReference type="EMBL" id="EFF69140.1"/>
    </source>
</evidence>
<accession>D4RXQ8</accession>